<sequence length="106" mass="11735">MNTELELPIPVPRPQNVLPRLATTLEVPNEVRYRALEVADLAEKTRITIGRHPHGVAAACLYIAAQELGQQLTQRVIADVAGISATTLRTHRTVLLEALNDREVEH</sequence>
<dbReference type="KEGG" id="nay:HYG81_04070"/>
<evidence type="ECO:0000256" key="5">
    <source>
        <dbReference type="ARBA" id="ARBA00023163"/>
    </source>
</evidence>
<dbReference type="InterPro" id="IPR013763">
    <property type="entry name" value="Cyclin-like_dom"/>
</dbReference>
<dbReference type="SUPFAM" id="SSF47954">
    <property type="entry name" value="Cyclin-like"/>
    <property type="match status" value="1"/>
</dbReference>
<dbReference type="Proteomes" id="UP000510869">
    <property type="component" value="Chromosome"/>
</dbReference>
<dbReference type="PANTHER" id="PTHR11618">
    <property type="entry name" value="TRANSCRIPTION INITIATION FACTOR IIB-RELATED"/>
    <property type="match status" value="1"/>
</dbReference>
<dbReference type="GO" id="GO:0070897">
    <property type="term" value="P:transcription preinitiation complex assembly"/>
    <property type="evidence" value="ECO:0007669"/>
    <property type="project" value="InterPro"/>
</dbReference>
<evidence type="ECO:0000259" key="6">
    <source>
        <dbReference type="SMART" id="SM00385"/>
    </source>
</evidence>
<name>A0A7D6CPT5_9EURY</name>
<dbReference type="PRINTS" id="PR00685">
    <property type="entry name" value="TIFACTORIIB"/>
</dbReference>
<reference evidence="7 8" key="1">
    <citation type="submission" date="2020-07" db="EMBL/GenBank/DDBJ databases">
        <title>Natrinema (YPL30) sp. nov. and Haloterrigena xxxxxx (YPL8) sp. nov., isolated from a salt mine.</title>
        <authorList>
            <person name="Cui H."/>
        </authorList>
    </citation>
    <scope>NUCLEOTIDE SEQUENCE [LARGE SCALE GENOMIC DNA]</scope>
    <source>
        <strain evidence="7 8">YPL13</strain>
    </source>
</reference>
<dbReference type="EMBL" id="CP059154">
    <property type="protein sequence ID" value="QLK26798.1"/>
    <property type="molecule type" value="Genomic_DNA"/>
</dbReference>
<organism evidence="7 8">
    <name type="scientific">Natrinema zhouii</name>
    <dbReference type="NCBI Taxonomy" id="1710539"/>
    <lineage>
        <taxon>Archaea</taxon>
        <taxon>Methanobacteriati</taxon>
        <taxon>Methanobacteriota</taxon>
        <taxon>Stenosarchaea group</taxon>
        <taxon>Halobacteria</taxon>
        <taxon>Halobacteriales</taxon>
        <taxon>Natrialbaceae</taxon>
        <taxon>Natrinema</taxon>
    </lineage>
</organism>
<evidence type="ECO:0000256" key="2">
    <source>
        <dbReference type="ARBA" id="ARBA00013932"/>
    </source>
</evidence>
<protein>
    <recommendedName>
        <fullName evidence="2">Transcription initiation factor IIB</fullName>
    </recommendedName>
</protein>
<keyword evidence="3" id="KW-0677">Repeat</keyword>
<dbReference type="GO" id="GO:0017025">
    <property type="term" value="F:TBP-class protein binding"/>
    <property type="evidence" value="ECO:0007669"/>
    <property type="project" value="InterPro"/>
</dbReference>
<keyword evidence="5" id="KW-0804">Transcription</keyword>
<dbReference type="RefSeq" id="WP_180841969.1">
    <property type="nucleotide sequence ID" value="NZ_CP059154.1"/>
</dbReference>
<evidence type="ECO:0000256" key="1">
    <source>
        <dbReference type="ARBA" id="ARBA00010857"/>
    </source>
</evidence>
<feature type="domain" description="Cyclin-like" evidence="6">
    <location>
        <begin position="16"/>
        <end position="100"/>
    </location>
</feature>
<dbReference type="InterPro" id="IPR023486">
    <property type="entry name" value="TFIIB_CS"/>
</dbReference>
<comment type="similarity">
    <text evidence="1">Belongs to the TFIIB family.</text>
</comment>
<proteinExistence type="inferred from homology"/>
<dbReference type="Pfam" id="PF00382">
    <property type="entry name" value="TFIIB"/>
    <property type="match status" value="1"/>
</dbReference>
<gene>
    <name evidence="7" type="ORF">HYG81_04070</name>
</gene>
<dbReference type="OrthoDB" id="177929at2157"/>
<keyword evidence="8" id="KW-1185">Reference proteome</keyword>
<dbReference type="SMART" id="SM00385">
    <property type="entry name" value="CYCLIN"/>
    <property type="match status" value="1"/>
</dbReference>
<dbReference type="GO" id="GO:0097550">
    <property type="term" value="C:transcription preinitiation complex"/>
    <property type="evidence" value="ECO:0007669"/>
    <property type="project" value="TreeGrafter"/>
</dbReference>
<dbReference type="InterPro" id="IPR000812">
    <property type="entry name" value="TFIIB"/>
</dbReference>
<dbReference type="PANTHER" id="PTHR11618:SF13">
    <property type="entry name" value="TRANSCRIPTION INITIATION FACTOR IIB"/>
    <property type="match status" value="1"/>
</dbReference>
<dbReference type="GeneID" id="56142353"/>
<dbReference type="PROSITE" id="PS00782">
    <property type="entry name" value="TFIIB"/>
    <property type="match status" value="1"/>
</dbReference>
<dbReference type="InterPro" id="IPR013150">
    <property type="entry name" value="TFIIB_cyclin"/>
</dbReference>
<dbReference type="AlphaFoldDB" id="A0A7D6CPT5"/>
<dbReference type="InterPro" id="IPR036915">
    <property type="entry name" value="Cyclin-like_sf"/>
</dbReference>
<keyword evidence="4" id="KW-0805">Transcription regulation</keyword>
<evidence type="ECO:0000313" key="7">
    <source>
        <dbReference type="EMBL" id="QLK26798.1"/>
    </source>
</evidence>
<accession>A0A7D6CPT5</accession>
<evidence type="ECO:0000256" key="4">
    <source>
        <dbReference type="ARBA" id="ARBA00023015"/>
    </source>
</evidence>
<evidence type="ECO:0000313" key="8">
    <source>
        <dbReference type="Proteomes" id="UP000510869"/>
    </source>
</evidence>
<evidence type="ECO:0000256" key="3">
    <source>
        <dbReference type="ARBA" id="ARBA00022737"/>
    </source>
</evidence>
<dbReference type="Gene3D" id="1.10.472.10">
    <property type="entry name" value="Cyclin-like"/>
    <property type="match status" value="1"/>
</dbReference>